<name>A0A0K6G9D1_9AGAM</name>
<feature type="region of interest" description="Disordered" evidence="2">
    <location>
        <begin position="82"/>
        <end position="148"/>
    </location>
</feature>
<dbReference type="EMBL" id="CYGV01001511">
    <property type="protein sequence ID" value="CUA75081.1"/>
    <property type="molecule type" value="Genomic_DNA"/>
</dbReference>
<dbReference type="GO" id="GO:0008270">
    <property type="term" value="F:zinc ion binding"/>
    <property type="evidence" value="ECO:0007669"/>
    <property type="project" value="UniProtKB-KW"/>
</dbReference>
<feature type="compositionally biased region" description="Pro residues" evidence="2">
    <location>
        <begin position="429"/>
        <end position="445"/>
    </location>
</feature>
<evidence type="ECO:0000259" key="3">
    <source>
        <dbReference type="PROSITE" id="PS50089"/>
    </source>
</evidence>
<organism evidence="4 5">
    <name type="scientific">Rhizoctonia solani</name>
    <dbReference type="NCBI Taxonomy" id="456999"/>
    <lineage>
        <taxon>Eukaryota</taxon>
        <taxon>Fungi</taxon>
        <taxon>Dikarya</taxon>
        <taxon>Basidiomycota</taxon>
        <taxon>Agaricomycotina</taxon>
        <taxon>Agaricomycetes</taxon>
        <taxon>Cantharellales</taxon>
        <taxon>Ceratobasidiaceae</taxon>
        <taxon>Rhizoctonia</taxon>
    </lineage>
</organism>
<dbReference type="GO" id="GO:0005634">
    <property type="term" value="C:nucleus"/>
    <property type="evidence" value="ECO:0007669"/>
    <property type="project" value="TreeGrafter"/>
</dbReference>
<feature type="region of interest" description="Disordered" evidence="2">
    <location>
        <begin position="413"/>
        <end position="445"/>
    </location>
</feature>
<keyword evidence="1" id="KW-0863">Zinc-finger</keyword>
<dbReference type="PANTHER" id="PTHR16079:SF4">
    <property type="entry name" value="E3 UBIQUITIN-PROTEIN LIGASE CHFR"/>
    <property type="match status" value="1"/>
</dbReference>
<dbReference type="AlphaFoldDB" id="A0A0K6G9D1"/>
<dbReference type="Proteomes" id="UP000044841">
    <property type="component" value="Unassembled WGS sequence"/>
</dbReference>
<dbReference type="InterPro" id="IPR013083">
    <property type="entry name" value="Znf_RING/FYVE/PHD"/>
</dbReference>
<gene>
    <name evidence="4" type="ORF">RSOLAG22IIIB_01722</name>
</gene>
<reference evidence="4 5" key="1">
    <citation type="submission" date="2015-07" db="EMBL/GenBank/DDBJ databases">
        <authorList>
            <person name="Noorani M."/>
        </authorList>
    </citation>
    <scope>NUCLEOTIDE SEQUENCE [LARGE SCALE GENOMIC DNA]</scope>
    <source>
        <strain evidence="4">BBA 69670</strain>
    </source>
</reference>
<feature type="domain" description="RING-type" evidence="3">
    <location>
        <begin position="22"/>
        <end position="61"/>
    </location>
</feature>
<keyword evidence="5" id="KW-1185">Reference proteome</keyword>
<dbReference type="SMART" id="SM00184">
    <property type="entry name" value="RING"/>
    <property type="match status" value="1"/>
</dbReference>
<feature type="compositionally biased region" description="Acidic residues" evidence="2">
    <location>
        <begin position="122"/>
        <end position="148"/>
    </location>
</feature>
<accession>A0A0K6G9D1</accession>
<dbReference type="PROSITE" id="PS50089">
    <property type="entry name" value="ZF_RING_2"/>
    <property type="match status" value="1"/>
</dbReference>
<dbReference type="SUPFAM" id="SSF57850">
    <property type="entry name" value="RING/U-box"/>
    <property type="match status" value="1"/>
</dbReference>
<evidence type="ECO:0000256" key="2">
    <source>
        <dbReference type="SAM" id="MobiDB-lite"/>
    </source>
</evidence>
<dbReference type="InterPro" id="IPR001841">
    <property type="entry name" value="Znf_RING"/>
</dbReference>
<dbReference type="PANTHER" id="PTHR16079">
    <property type="entry name" value="UBIQUITIN LIGASE PROTEIN CHFR"/>
    <property type="match status" value="1"/>
</dbReference>
<dbReference type="Pfam" id="PF13923">
    <property type="entry name" value="zf-C3HC4_2"/>
    <property type="match status" value="1"/>
</dbReference>
<sequence length="445" mass="49316">MEGKVGEESQISTFSIDDEISCGICLGVLESPYTVIPCLHTFDRDCLLGWWQRNDTCPLCKTRATSGRHSFQLQAIVNHYDSKRPAHKRARADDPGPGPDKAEIYPFGVAPPVVVNQPHHDEDEDEDEDNDDENEDDDEEEDEDEDLDGLLVGGRIVFPCPTCRPGHPSGYTCPIPIPEPTEAVKDSEAQDYLNGRRAIIEPGRGNRRIPFAEGLHNAPGAEHLFTAELKAEINRACEEHVACVRCASYLPRNWPGRAQSICKGCGDATCEAFDQIGCPQVMWNRFLTPFNEVGNTLDPGILWERISGTYPHFFRNLTERQRFFDRLAANNITPSSVTQELLREAGHGDADYFCSVCIGSTVQNGFAESWRRKIENGEVPLPAQVPNLSNCWYGRDCRTQSHNVAHATRLNHDCDPRPPAAQQVAPALDPAPAPAPVPGPDDPQD</sequence>
<dbReference type="GO" id="GO:0006511">
    <property type="term" value="P:ubiquitin-dependent protein catabolic process"/>
    <property type="evidence" value="ECO:0007669"/>
    <property type="project" value="TreeGrafter"/>
</dbReference>
<proteinExistence type="predicted"/>
<evidence type="ECO:0000256" key="1">
    <source>
        <dbReference type="PROSITE-ProRule" id="PRU00175"/>
    </source>
</evidence>
<dbReference type="GO" id="GO:0004842">
    <property type="term" value="F:ubiquitin-protein transferase activity"/>
    <property type="evidence" value="ECO:0007669"/>
    <property type="project" value="TreeGrafter"/>
</dbReference>
<evidence type="ECO:0000313" key="4">
    <source>
        <dbReference type="EMBL" id="CUA75081.1"/>
    </source>
</evidence>
<protein>
    <recommendedName>
        <fullName evidence="3">RING-type domain-containing protein</fullName>
    </recommendedName>
</protein>
<dbReference type="GO" id="GO:0016567">
    <property type="term" value="P:protein ubiquitination"/>
    <property type="evidence" value="ECO:0007669"/>
    <property type="project" value="TreeGrafter"/>
</dbReference>
<evidence type="ECO:0000313" key="5">
    <source>
        <dbReference type="Proteomes" id="UP000044841"/>
    </source>
</evidence>
<dbReference type="InterPro" id="IPR052256">
    <property type="entry name" value="E3_ubiquitin-ligase_CHFR"/>
</dbReference>
<keyword evidence="1" id="KW-0862">Zinc</keyword>
<keyword evidence="1" id="KW-0479">Metal-binding</keyword>
<dbReference type="Gene3D" id="3.30.40.10">
    <property type="entry name" value="Zinc/RING finger domain, C3HC4 (zinc finger)"/>
    <property type="match status" value="1"/>
</dbReference>